<feature type="domain" description="Chorismate-utilising enzyme C-terminal" evidence="1">
    <location>
        <begin position="112"/>
        <end position="366"/>
    </location>
</feature>
<dbReference type="AlphaFoldDB" id="A0A238L7G0"/>
<accession>A0A238L7G0</accession>
<sequence length="377" mass="41306">MTEGLVSFDHGPLNGATAFSDPVDVIRADSPEQVHQAFERLNAATKAGKWLAGYFSYELGYCLEPRLTHLIPDGRKTPLILMGVYDGCYPAAPIPNPHDDMPLSGLTPALGQADYLEKFQAVHDYLCAGDAYQVNLTFPLTLRSTATAPALYAALQQAQPVAYGAYVDLGGPILLSRSPELFFQVNTDRLIETRPMKGTAARGKSEAEDVEAREWLARSEKNQAENLMIVDLLRNDLSRISQVGSVKVPDLFQIETYTTVHQMVSKVQAQLLPNVGLVDILKAIFPCGSITGAPKLRAMEIIRELEDTPRDAYCGAIGWVAPSGQMRFNVAIRTLLMQANGDLQVNAGGGIVYDSTGTEEFQEALWKTRYLKTTPQI</sequence>
<dbReference type="GO" id="GO:0009396">
    <property type="term" value="P:folic acid-containing compound biosynthetic process"/>
    <property type="evidence" value="ECO:0007669"/>
    <property type="project" value="InterPro"/>
</dbReference>
<keyword evidence="2" id="KW-0032">Aminotransferase</keyword>
<dbReference type="Pfam" id="PF00425">
    <property type="entry name" value="Chorismate_bind"/>
    <property type="match status" value="1"/>
</dbReference>
<proteinExistence type="predicted"/>
<dbReference type="GO" id="GO:0000162">
    <property type="term" value="P:L-tryptophan biosynthetic process"/>
    <property type="evidence" value="ECO:0007669"/>
    <property type="project" value="TreeGrafter"/>
</dbReference>
<protein>
    <submittedName>
        <fullName evidence="2">Aminodeoxychorismate synthase component 1</fullName>
        <ecNumber evidence="2">2.6.1.85</ecNumber>
    </submittedName>
</protein>
<dbReference type="PANTHER" id="PTHR11236:SF50">
    <property type="entry name" value="AMINODEOXYCHORISMATE SYNTHASE COMPONENT 1"/>
    <property type="match status" value="1"/>
</dbReference>
<keyword evidence="3" id="KW-1185">Reference proteome</keyword>
<dbReference type="Proteomes" id="UP000202922">
    <property type="component" value="Unassembled WGS sequence"/>
</dbReference>
<keyword evidence="2" id="KW-0808">Transferase</keyword>
<dbReference type="InterPro" id="IPR019999">
    <property type="entry name" value="Anth_synth_I-like"/>
</dbReference>
<dbReference type="PRINTS" id="PR00095">
    <property type="entry name" value="ANTSNTHASEI"/>
</dbReference>
<dbReference type="OrthoDB" id="9803598at2"/>
<gene>
    <name evidence="2" type="primary">pabB</name>
    <name evidence="2" type="ORF">COL8621_03573</name>
</gene>
<dbReference type="SUPFAM" id="SSF56322">
    <property type="entry name" value="ADC synthase"/>
    <property type="match status" value="1"/>
</dbReference>
<dbReference type="InterPro" id="IPR005801">
    <property type="entry name" value="ADC_synthase"/>
</dbReference>
<dbReference type="EC" id="2.6.1.85" evidence="2"/>
<dbReference type="GO" id="GO:0046820">
    <property type="term" value="F:4-amino-4-deoxychorismate synthase activity"/>
    <property type="evidence" value="ECO:0007669"/>
    <property type="project" value="UniProtKB-EC"/>
</dbReference>
<dbReference type="InterPro" id="IPR015890">
    <property type="entry name" value="Chorismate_C"/>
</dbReference>
<reference evidence="3" key="1">
    <citation type="submission" date="2017-05" db="EMBL/GenBank/DDBJ databases">
        <authorList>
            <person name="Rodrigo-Torres L."/>
            <person name="Arahal R. D."/>
            <person name="Lucena T."/>
        </authorList>
    </citation>
    <scope>NUCLEOTIDE SEQUENCE [LARGE SCALE GENOMIC DNA]</scope>
    <source>
        <strain evidence="3">CECT 8621</strain>
    </source>
</reference>
<name>A0A238L7G0_9RHOB</name>
<dbReference type="NCBIfam" id="NF005698">
    <property type="entry name" value="PRK07508.1"/>
    <property type="match status" value="1"/>
</dbReference>
<dbReference type="EMBL" id="FXYE01000004">
    <property type="protein sequence ID" value="SMX51043.1"/>
    <property type="molecule type" value="Genomic_DNA"/>
</dbReference>
<dbReference type="Gene3D" id="3.60.120.10">
    <property type="entry name" value="Anthranilate synthase"/>
    <property type="match status" value="1"/>
</dbReference>
<evidence type="ECO:0000259" key="1">
    <source>
        <dbReference type="Pfam" id="PF00425"/>
    </source>
</evidence>
<dbReference type="RefSeq" id="WP_093968749.1">
    <property type="nucleotide sequence ID" value="NZ_FXYE01000004.1"/>
</dbReference>
<organism evidence="2 3">
    <name type="scientific">Actibacterium lipolyticum</name>
    <dbReference type="NCBI Taxonomy" id="1524263"/>
    <lineage>
        <taxon>Bacteria</taxon>
        <taxon>Pseudomonadati</taxon>
        <taxon>Pseudomonadota</taxon>
        <taxon>Alphaproteobacteria</taxon>
        <taxon>Rhodobacterales</taxon>
        <taxon>Roseobacteraceae</taxon>
        <taxon>Actibacterium</taxon>
    </lineage>
</organism>
<evidence type="ECO:0000313" key="2">
    <source>
        <dbReference type="EMBL" id="SMX51043.1"/>
    </source>
</evidence>
<dbReference type="InterPro" id="IPR005802">
    <property type="entry name" value="ADC_synth_comp_1"/>
</dbReference>
<dbReference type="NCBIfam" id="TIGR00553">
    <property type="entry name" value="pabB"/>
    <property type="match status" value="1"/>
</dbReference>
<dbReference type="PANTHER" id="PTHR11236">
    <property type="entry name" value="AMINOBENZOATE/ANTHRANILATE SYNTHASE"/>
    <property type="match status" value="1"/>
</dbReference>
<evidence type="ECO:0000313" key="3">
    <source>
        <dbReference type="Proteomes" id="UP000202922"/>
    </source>
</evidence>